<evidence type="ECO:0000256" key="3">
    <source>
        <dbReference type="ARBA" id="ARBA00022763"/>
    </source>
</evidence>
<dbReference type="NCBIfam" id="TIGR00613">
    <property type="entry name" value="reco"/>
    <property type="match status" value="1"/>
</dbReference>
<reference evidence="9 10" key="1">
    <citation type="submission" date="2020-03" db="EMBL/GenBank/DDBJ databases">
        <title>Roseomonas selenitidurans sp. nov. isolated from urban soil.</title>
        <authorList>
            <person name="Liu H."/>
        </authorList>
    </citation>
    <scope>NUCLEOTIDE SEQUENCE [LARGE SCALE GENOMIC DNA]</scope>
    <source>
        <strain evidence="9 10">BU-1</strain>
    </source>
</reference>
<dbReference type="InterPro" id="IPR012340">
    <property type="entry name" value="NA-bd_OB-fold"/>
</dbReference>
<evidence type="ECO:0000259" key="8">
    <source>
        <dbReference type="Pfam" id="PF11967"/>
    </source>
</evidence>
<dbReference type="HAMAP" id="MF_00201">
    <property type="entry name" value="RecO"/>
    <property type="match status" value="1"/>
</dbReference>
<dbReference type="SUPFAM" id="SSF50249">
    <property type="entry name" value="Nucleic acid-binding proteins"/>
    <property type="match status" value="1"/>
</dbReference>
<accession>A0ABX1E5Y7</accession>
<dbReference type="PANTHER" id="PTHR33991">
    <property type="entry name" value="DNA REPAIR PROTEIN RECO"/>
    <property type="match status" value="1"/>
</dbReference>
<evidence type="ECO:0000256" key="4">
    <source>
        <dbReference type="ARBA" id="ARBA00023172"/>
    </source>
</evidence>
<dbReference type="InterPro" id="IPR037278">
    <property type="entry name" value="ARFGAP/RecO"/>
</dbReference>
<comment type="function">
    <text evidence="7">Involved in DNA repair and RecF pathway recombination.</text>
</comment>
<gene>
    <name evidence="7 9" type="primary">recO</name>
    <name evidence="9" type="ORF">HEQ75_05740</name>
</gene>
<dbReference type="InterPro" id="IPR022572">
    <property type="entry name" value="DNA_rep/recomb_RecO_N"/>
</dbReference>
<evidence type="ECO:0000256" key="2">
    <source>
        <dbReference type="ARBA" id="ARBA00021310"/>
    </source>
</evidence>
<dbReference type="PANTHER" id="PTHR33991:SF1">
    <property type="entry name" value="DNA REPAIR PROTEIN RECO"/>
    <property type="match status" value="1"/>
</dbReference>
<dbReference type="Pfam" id="PF02565">
    <property type="entry name" value="RecO_C"/>
    <property type="match status" value="1"/>
</dbReference>
<keyword evidence="3 7" id="KW-0227">DNA damage</keyword>
<comment type="similarity">
    <text evidence="1 7">Belongs to the RecO family.</text>
</comment>
<dbReference type="EMBL" id="JAAVNE010000006">
    <property type="protein sequence ID" value="NKC30355.1"/>
    <property type="molecule type" value="Genomic_DNA"/>
</dbReference>
<evidence type="ECO:0000313" key="10">
    <source>
        <dbReference type="Proteomes" id="UP000787635"/>
    </source>
</evidence>
<dbReference type="Gene3D" id="2.40.50.140">
    <property type="entry name" value="Nucleic acid-binding proteins"/>
    <property type="match status" value="1"/>
</dbReference>
<dbReference type="SUPFAM" id="SSF57863">
    <property type="entry name" value="ArfGap/RecO-like zinc finger"/>
    <property type="match status" value="1"/>
</dbReference>
<sequence length="261" mass="27316">MEWTAPAIILDIRPHGEGGLIATLLTEEHGRHAGLAKGGASRGQAALWQPGNLVEARWVARLPDQLGALSAEMVHPAAALAMEDRLALAALRAACAVAESALPEREAHPRIFHGLVAFIATLARGTDLALPDLVRWEADLLADLGYGLDLSACAVTGSREDLAFVSPRSGRAVSRAGAGEWAARLLRLPPFLLGQGPSGPAEWRDGLRLTGHFLARDVFGVQHRPLPAARLMLADILAGERAGDRAAGAGGSGGGKEFTPL</sequence>
<keyword evidence="10" id="KW-1185">Reference proteome</keyword>
<dbReference type="InterPro" id="IPR042242">
    <property type="entry name" value="RecO_C"/>
</dbReference>
<comment type="caution">
    <text evidence="9">The sequence shown here is derived from an EMBL/GenBank/DDBJ whole genome shotgun (WGS) entry which is preliminary data.</text>
</comment>
<evidence type="ECO:0000256" key="1">
    <source>
        <dbReference type="ARBA" id="ARBA00007452"/>
    </source>
</evidence>
<dbReference type="Pfam" id="PF11967">
    <property type="entry name" value="RecO_N"/>
    <property type="match status" value="1"/>
</dbReference>
<dbReference type="RefSeq" id="WP_168028240.1">
    <property type="nucleotide sequence ID" value="NZ_JAAVNE010000006.1"/>
</dbReference>
<proteinExistence type="inferred from homology"/>
<keyword evidence="4 7" id="KW-0233">DNA recombination</keyword>
<evidence type="ECO:0000256" key="5">
    <source>
        <dbReference type="ARBA" id="ARBA00023204"/>
    </source>
</evidence>
<keyword evidence="5 7" id="KW-0234">DNA repair</keyword>
<protein>
    <recommendedName>
        <fullName evidence="2 7">DNA repair protein RecO</fullName>
    </recommendedName>
    <alternativeName>
        <fullName evidence="6 7">Recombination protein O</fullName>
    </alternativeName>
</protein>
<organism evidence="9 10">
    <name type="scientific">Falsiroseomonas selenitidurans</name>
    <dbReference type="NCBI Taxonomy" id="2716335"/>
    <lineage>
        <taxon>Bacteria</taxon>
        <taxon>Pseudomonadati</taxon>
        <taxon>Pseudomonadota</taxon>
        <taxon>Alphaproteobacteria</taxon>
        <taxon>Acetobacterales</taxon>
        <taxon>Roseomonadaceae</taxon>
        <taxon>Falsiroseomonas</taxon>
    </lineage>
</organism>
<name>A0ABX1E5Y7_9PROT</name>
<evidence type="ECO:0000256" key="6">
    <source>
        <dbReference type="ARBA" id="ARBA00033409"/>
    </source>
</evidence>
<evidence type="ECO:0000313" key="9">
    <source>
        <dbReference type="EMBL" id="NKC30355.1"/>
    </source>
</evidence>
<dbReference type="InterPro" id="IPR003717">
    <property type="entry name" value="RecO"/>
</dbReference>
<dbReference type="Proteomes" id="UP000787635">
    <property type="component" value="Unassembled WGS sequence"/>
</dbReference>
<dbReference type="Gene3D" id="1.20.1440.120">
    <property type="entry name" value="Recombination protein O, C-terminal domain"/>
    <property type="match status" value="1"/>
</dbReference>
<feature type="domain" description="DNA replication/recombination mediator RecO N-terminal" evidence="8">
    <location>
        <begin position="1"/>
        <end position="75"/>
    </location>
</feature>
<evidence type="ECO:0000256" key="7">
    <source>
        <dbReference type="HAMAP-Rule" id="MF_00201"/>
    </source>
</evidence>